<evidence type="ECO:0000256" key="2">
    <source>
        <dbReference type="ARBA" id="ARBA00010260"/>
    </source>
</evidence>
<dbReference type="GO" id="GO:0009966">
    <property type="term" value="P:regulation of signal transduction"/>
    <property type="evidence" value="ECO:0007669"/>
    <property type="project" value="InterPro"/>
</dbReference>
<reference evidence="11" key="1">
    <citation type="submission" date="2021-02" db="EMBL/GenBank/DDBJ databases">
        <authorList>
            <person name="Nowell W R."/>
        </authorList>
    </citation>
    <scope>NUCLEOTIDE SEQUENCE</scope>
</reference>
<protein>
    <submittedName>
        <fullName evidence="11">Uncharacterized protein</fullName>
    </submittedName>
</protein>
<keyword evidence="8" id="KW-0325">Glycoprotein</keyword>
<keyword evidence="6" id="KW-0654">Proteoglycan</keyword>
<gene>
    <name evidence="11" type="ORF">GPM918_LOCUS611</name>
    <name evidence="12" type="ORF">SRO942_LOCUS612</name>
</gene>
<evidence type="ECO:0000256" key="10">
    <source>
        <dbReference type="ARBA" id="ARBA00023288"/>
    </source>
</evidence>
<evidence type="ECO:0000313" key="12">
    <source>
        <dbReference type="EMBL" id="CAF3526174.1"/>
    </source>
</evidence>
<evidence type="ECO:0000313" key="11">
    <source>
        <dbReference type="EMBL" id="CAF0747169.1"/>
    </source>
</evidence>
<evidence type="ECO:0000256" key="6">
    <source>
        <dbReference type="ARBA" id="ARBA00022974"/>
    </source>
</evidence>
<dbReference type="AlphaFoldDB" id="A0A813P9S4"/>
<evidence type="ECO:0000256" key="9">
    <source>
        <dbReference type="ARBA" id="ARBA00023207"/>
    </source>
</evidence>
<evidence type="ECO:0000256" key="8">
    <source>
        <dbReference type="ARBA" id="ARBA00023180"/>
    </source>
</evidence>
<evidence type="ECO:0000256" key="5">
    <source>
        <dbReference type="ARBA" id="ARBA00022729"/>
    </source>
</evidence>
<sequence length="525" mass="61199">MRSIHVFNLRDRENLAYRNPCYSRNERLTPFVTFTERLINSQYKTVYTNDACGYRQPSCCTKDIINSYSTSITNELKILARKKFTRLTNLLSNARNQIALWVIEHLGEIQRLTEQSMETLFGTYEYRHNIHYSIGQLFDSLKAERSDEVHKPITELFKHMIVSTYRHFMMNDNNNEYNHRFTDEFRSCLITKGFEIDVFPSQREILYILSSSSTILNILRNMLTYIESDMYRLKNDNLTIFNENLNDCTQKYSRATLCPICSSNSIQSPICYSDCRQFIRQCISNSSQNPYGSYAMKAKGYAIILQEMQSSIIELNLLERLSKLHIYLYDMVANAINNAQTYKQLQSECPNGNSRQFAPINSLPPVMNERQELVNKWNTSIHRIVNDLSSNLENLNITLESAQLDICKNIRYATKSNDCSKINDDGGWPSQVKHQAATILSIENNIIDYTENQLKELNKKMELVSSIVISLRPKKMPSIIDIPNFEFYDDSSNNVIEREEYDVPSPQFENSYNNFELDLPMNESF</sequence>
<evidence type="ECO:0000256" key="3">
    <source>
        <dbReference type="ARBA" id="ARBA00022475"/>
    </source>
</evidence>
<dbReference type="OrthoDB" id="10021961at2759"/>
<evidence type="ECO:0000256" key="1">
    <source>
        <dbReference type="ARBA" id="ARBA00004609"/>
    </source>
</evidence>
<evidence type="ECO:0000256" key="4">
    <source>
        <dbReference type="ARBA" id="ARBA00022622"/>
    </source>
</evidence>
<proteinExistence type="inferred from homology"/>
<keyword evidence="5" id="KW-0732">Signal</keyword>
<name>A0A813P9S4_9BILA</name>
<organism evidence="11 13">
    <name type="scientific">Didymodactylos carnosus</name>
    <dbReference type="NCBI Taxonomy" id="1234261"/>
    <lineage>
        <taxon>Eukaryota</taxon>
        <taxon>Metazoa</taxon>
        <taxon>Spiralia</taxon>
        <taxon>Gnathifera</taxon>
        <taxon>Rotifera</taxon>
        <taxon>Eurotatoria</taxon>
        <taxon>Bdelloidea</taxon>
        <taxon>Philodinida</taxon>
        <taxon>Philodinidae</taxon>
        <taxon>Didymodactylos</taxon>
    </lineage>
</organism>
<dbReference type="Proteomes" id="UP000681722">
    <property type="component" value="Unassembled WGS sequence"/>
</dbReference>
<evidence type="ECO:0000256" key="7">
    <source>
        <dbReference type="ARBA" id="ARBA00023136"/>
    </source>
</evidence>
<dbReference type="GO" id="GO:0005886">
    <property type="term" value="C:plasma membrane"/>
    <property type="evidence" value="ECO:0007669"/>
    <property type="project" value="UniProtKB-SubCell"/>
</dbReference>
<keyword evidence="7" id="KW-0472">Membrane</keyword>
<dbReference type="Pfam" id="PF01153">
    <property type="entry name" value="Glypican"/>
    <property type="match status" value="1"/>
</dbReference>
<evidence type="ECO:0000313" key="13">
    <source>
        <dbReference type="Proteomes" id="UP000663829"/>
    </source>
</evidence>
<dbReference type="GO" id="GO:0098552">
    <property type="term" value="C:side of membrane"/>
    <property type="evidence" value="ECO:0007669"/>
    <property type="project" value="UniProtKB-KW"/>
</dbReference>
<accession>A0A813P9S4</accession>
<comment type="subcellular location">
    <subcellularLocation>
        <location evidence="1">Cell membrane</location>
        <topology evidence="1">Lipid-anchor</topology>
        <topology evidence="1">GPI-anchor</topology>
    </subcellularLocation>
</comment>
<comment type="caution">
    <text evidence="11">The sequence shown here is derived from an EMBL/GenBank/DDBJ whole genome shotgun (WGS) entry which is preliminary data.</text>
</comment>
<comment type="similarity">
    <text evidence="2">Belongs to the glypican family.</text>
</comment>
<keyword evidence="3" id="KW-1003">Cell membrane</keyword>
<feature type="non-terminal residue" evidence="11">
    <location>
        <position position="1"/>
    </location>
</feature>
<dbReference type="InterPro" id="IPR001863">
    <property type="entry name" value="Glypican"/>
</dbReference>
<dbReference type="EMBL" id="CAJNOQ010000050">
    <property type="protein sequence ID" value="CAF0747169.1"/>
    <property type="molecule type" value="Genomic_DNA"/>
</dbReference>
<keyword evidence="9" id="KW-0357">Heparan sulfate</keyword>
<keyword evidence="13" id="KW-1185">Reference proteome</keyword>
<keyword evidence="4" id="KW-0336">GPI-anchor</keyword>
<dbReference type="Proteomes" id="UP000663829">
    <property type="component" value="Unassembled WGS sequence"/>
</dbReference>
<dbReference type="EMBL" id="CAJOBC010000050">
    <property type="protein sequence ID" value="CAF3526174.1"/>
    <property type="molecule type" value="Genomic_DNA"/>
</dbReference>
<keyword evidence="10" id="KW-0449">Lipoprotein</keyword>